<dbReference type="EMBL" id="VYSB01000016">
    <property type="protein sequence ID" value="MYZ53179.1"/>
    <property type="molecule type" value="Genomic_DNA"/>
</dbReference>
<evidence type="ECO:0000313" key="4">
    <source>
        <dbReference type="Proteomes" id="UP000481947"/>
    </source>
</evidence>
<proteinExistence type="predicted"/>
<evidence type="ECO:0000259" key="2">
    <source>
        <dbReference type="Pfam" id="PF10546"/>
    </source>
</evidence>
<reference evidence="3 4" key="1">
    <citation type="submission" date="2019-09" db="EMBL/GenBank/DDBJ databases">
        <title>Identification of Malikia spinosa a prominent benzene-, toluene-, and ethylbenzene-degrading bacterium: enrichment, isolation and whole genome sequencing.</title>
        <authorList>
            <person name="Tancsics A."/>
            <person name="Revesz F."/>
            <person name="Kriszt B."/>
        </authorList>
    </citation>
    <scope>NUCLEOTIDE SEQUENCE [LARGE SCALE GENOMIC DNA]</scope>
    <source>
        <strain evidence="3 4">AB6</strain>
    </source>
</reference>
<organism evidence="3 4">
    <name type="scientific">Malikia spinosa</name>
    <dbReference type="NCBI Taxonomy" id="86180"/>
    <lineage>
        <taxon>Bacteria</taxon>
        <taxon>Pseudomonadati</taxon>
        <taxon>Pseudomonadota</taxon>
        <taxon>Betaproteobacteria</taxon>
        <taxon>Burkholderiales</taxon>
        <taxon>Comamonadaceae</taxon>
        <taxon>Malikia</taxon>
    </lineage>
</organism>
<evidence type="ECO:0000313" key="3">
    <source>
        <dbReference type="EMBL" id="MYZ53179.1"/>
    </source>
</evidence>
<dbReference type="Proteomes" id="UP000481947">
    <property type="component" value="Unassembled WGS sequence"/>
</dbReference>
<feature type="region of interest" description="Disordered" evidence="1">
    <location>
        <begin position="1"/>
        <end position="23"/>
    </location>
</feature>
<dbReference type="Pfam" id="PF10546">
    <property type="entry name" value="P63C"/>
    <property type="match status" value="1"/>
</dbReference>
<sequence>MSNNDETGKAKGGAARARALTPERRKEIAQVAAAVKKELAGLPRATHGSEDHPLTINGVKIPCYVLEDGRRILTRQGLQVGIGMSASGAIKAGEHRLALFASGLAERAGTGNQALADQCSELATRLANPIRFRAPAAGQAWIGYEATILADLCDAILAGRAGGFLTHQQEHIAQQAEILVRGFARVGIVALVDEATGYQKVRAKDALAKILEAWVAKELQPYVKTFPMDFYEHLFRLRGLDYPPEKQNYRPQYFGVLTNDIVYERLAPGLLEELKKQAQRDAKKAHLHRRLTEEVGHPRLKEHLASVVTVMKLSNDYADFIEKLNRVHPRFGQTYALTLESGDR</sequence>
<name>A0A7C9ND51_9BURK</name>
<comment type="caution">
    <text evidence="3">The sequence shown here is derived from an EMBL/GenBank/DDBJ whole genome shotgun (WGS) entry which is preliminary data.</text>
</comment>
<feature type="domain" description="Bacteriophage Mx8 p63 C-terminal" evidence="2">
    <location>
        <begin position="210"/>
        <end position="300"/>
    </location>
</feature>
<gene>
    <name evidence="3" type="ORF">F5985_13835</name>
</gene>
<dbReference type="AlphaFoldDB" id="A0A7C9ND51"/>
<accession>A0A7C9ND51</accession>
<protein>
    <recommendedName>
        <fullName evidence="2">Bacteriophage Mx8 p63 C-terminal domain-containing protein</fullName>
    </recommendedName>
</protein>
<dbReference type="RefSeq" id="WP_161125840.1">
    <property type="nucleotide sequence ID" value="NZ_VYSB01000016.1"/>
</dbReference>
<dbReference type="InterPro" id="IPR018874">
    <property type="entry name" value="Phage_Mx8_p63_C"/>
</dbReference>
<evidence type="ECO:0000256" key="1">
    <source>
        <dbReference type="SAM" id="MobiDB-lite"/>
    </source>
</evidence>